<dbReference type="Proteomes" id="UP000647133">
    <property type="component" value="Unassembled WGS sequence"/>
</dbReference>
<feature type="compositionally biased region" description="Basic and acidic residues" evidence="1">
    <location>
        <begin position="364"/>
        <end position="376"/>
    </location>
</feature>
<evidence type="ECO:0000313" key="4">
    <source>
        <dbReference type="Proteomes" id="UP000647133"/>
    </source>
</evidence>
<gene>
    <name evidence="3" type="ORF">IFO69_02700</name>
</gene>
<dbReference type="Pfam" id="PF14362">
    <property type="entry name" value="DUF4407"/>
    <property type="match status" value="1"/>
</dbReference>
<protein>
    <submittedName>
        <fullName evidence="3">DUF4407 domain-containing protein</fullName>
    </submittedName>
</protein>
<evidence type="ECO:0000313" key="3">
    <source>
        <dbReference type="EMBL" id="MBD8487649.1"/>
    </source>
</evidence>
<keyword evidence="2" id="KW-0812">Transmembrane</keyword>
<name>A0ABR9AFN0_9BACT</name>
<proteinExistence type="predicted"/>
<evidence type="ECO:0000256" key="1">
    <source>
        <dbReference type="SAM" id="MobiDB-lite"/>
    </source>
</evidence>
<feature type="transmembrane region" description="Helical" evidence="2">
    <location>
        <begin position="29"/>
        <end position="50"/>
    </location>
</feature>
<feature type="transmembrane region" description="Helical" evidence="2">
    <location>
        <begin position="267"/>
        <end position="286"/>
    </location>
</feature>
<organism evidence="3 4">
    <name type="scientific">Echinicola arenosa</name>
    <dbReference type="NCBI Taxonomy" id="2774144"/>
    <lineage>
        <taxon>Bacteria</taxon>
        <taxon>Pseudomonadati</taxon>
        <taxon>Bacteroidota</taxon>
        <taxon>Cytophagia</taxon>
        <taxon>Cytophagales</taxon>
        <taxon>Cyclobacteriaceae</taxon>
        <taxon>Echinicola</taxon>
    </lineage>
</organism>
<accession>A0ABR9AFN0</accession>
<feature type="region of interest" description="Disordered" evidence="1">
    <location>
        <begin position="362"/>
        <end position="383"/>
    </location>
</feature>
<reference evidence="3 4" key="1">
    <citation type="submission" date="2020-09" db="EMBL/GenBank/DDBJ databases">
        <title>Echinicola sp. CAU 1574 isolated from sand of Sido Beach.</title>
        <authorList>
            <person name="Kim W."/>
        </authorList>
    </citation>
    <scope>NUCLEOTIDE SEQUENCE [LARGE SCALE GENOMIC DNA]</scope>
    <source>
        <strain evidence="3 4">CAU 1574</strain>
    </source>
</reference>
<comment type="caution">
    <text evidence="3">The sequence shown here is derived from an EMBL/GenBank/DDBJ whole genome shotgun (WGS) entry which is preliminary data.</text>
</comment>
<dbReference type="RefSeq" id="WP_192007920.1">
    <property type="nucleotide sequence ID" value="NZ_JACYTQ010000001.1"/>
</dbReference>
<dbReference type="InterPro" id="IPR025519">
    <property type="entry name" value="DUF4407"/>
</dbReference>
<dbReference type="EMBL" id="JACYTQ010000001">
    <property type="protein sequence ID" value="MBD8487649.1"/>
    <property type="molecule type" value="Genomic_DNA"/>
</dbReference>
<evidence type="ECO:0000256" key="2">
    <source>
        <dbReference type="SAM" id="Phobius"/>
    </source>
</evidence>
<feature type="transmembrane region" description="Helical" evidence="2">
    <location>
        <begin position="57"/>
        <end position="75"/>
    </location>
</feature>
<keyword evidence="4" id="KW-1185">Reference proteome</keyword>
<sequence length="383" mass="43134">MNKMKQFLWFCSGANMALLKKCPTESNKYMGIGGTVFFTGILAALSAGYALYTVFGLWYWGVVFGLVWGVMIFNLDRFIVSSMRKKESAWSEWKLAFPRLVLAVFLALVISKPLELKVFEREINRVVDEGKIQAMTEAKVGLEGAFPEVARLEEENQALRDEIAAKSAFRDQKQKEYDEERFGVKTPGTTGIVGLGTNAKKKEEQLDAAQVDLEAIQQRNWAKIDENEMAIQEAMGRRQFAFEEQQKSIGEYDGLAARMDALSSLTAGSNAIALANLFIILLFVAMETAPVFVKLIAGRGPYDELMDKAESEVAVYAKEMKFKNEEKSRQRLQLFKETLDVDTELAIKKAIHKSKIMTNTEMDALERSMSTRKEEEAPQETSS</sequence>
<keyword evidence="2" id="KW-0472">Membrane</keyword>
<keyword evidence="2" id="KW-1133">Transmembrane helix</keyword>